<proteinExistence type="predicted"/>
<evidence type="ECO:0000259" key="1">
    <source>
        <dbReference type="PROSITE" id="PS50943"/>
    </source>
</evidence>
<sequence>MKRKYLRACRESLGLPRPAAANKLGISQIHLRKLEDGSVNPSVLVLQRFCELYGKNPQELFPDIFRYTTSRQR</sequence>
<dbReference type="Proteomes" id="UP000204186">
    <property type="component" value="Segment"/>
</dbReference>
<organism evidence="2 3">
    <name type="scientific">Paenibacillus phage Harrison</name>
    <dbReference type="NCBI Taxonomy" id="1636257"/>
    <lineage>
        <taxon>Viruses</taxon>
        <taxon>Duplodnaviria</taxon>
        <taxon>Heunggongvirae</taxon>
        <taxon>Uroviricota</taxon>
        <taxon>Caudoviricetes</taxon>
        <taxon>Gochnauervirinae</taxon>
        <taxon>Harrisonvirus</taxon>
        <taxon>Harrisonvirus harrison</taxon>
    </lineage>
</organism>
<dbReference type="GO" id="GO:0003677">
    <property type="term" value="F:DNA binding"/>
    <property type="evidence" value="ECO:0007669"/>
    <property type="project" value="InterPro"/>
</dbReference>
<dbReference type="EMBL" id="KT361651">
    <property type="protein sequence ID" value="ALA12446.1"/>
    <property type="molecule type" value="Genomic_DNA"/>
</dbReference>
<dbReference type="KEGG" id="vg:26613510"/>
<dbReference type="SMART" id="SM00530">
    <property type="entry name" value="HTH_XRE"/>
    <property type="match status" value="1"/>
</dbReference>
<dbReference type="PROSITE" id="PS50943">
    <property type="entry name" value="HTH_CROC1"/>
    <property type="match status" value="1"/>
</dbReference>
<dbReference type="OrthoDB" id="41405at10239"/>
<accession>A0A0K2CYK7</accession>
<dbReference type="SUPFAM" id="SSF47413">
    <property type="entry name" value="lambda repressor-like DNA-binding domains"/>
    <property type="match status" value="1"/>
</dbReference>
<dbReference type="RefSeq" id="YP_009193859.1">
    <property type="nucleotide sequence ID" value="NC_028746.1"/>
</dbReference>
<reference evidence="2 3" key="1">
    <citation type="journal article" date="2015" name="Genome Announc.">
        <title>Complete Genome Sequences of Nine Phages Capable of Infecting Paenibacillus larvae, the Causative Agent of American Foulbrood Disease in Honeybees.</title>
        <authorList>
            <person name="Tsourkas P.K."/>
            <person name="Yost D.G."/>
            <person name="Krohn A."/>
            <person name="LeBlanc L."/>
            <person name="Zhang A."/>
            <person name="Stamereilers C."/>
            <person name="Amy P.S."/>
        </authorList>
    </citation>
    <scope>NUCLEOTIDE SEQUENCE [LARGE SCALE GENOMIC DNA]</scope>
</reference>
<dbReference type="GeneID" id="26613510"/>
<dbReference type="InterPro" id="IPR001387">
    <property type="entry name" value="Cro/C1-type_HTH"/>
</dbReference>
<name>A0A0K2CYK7_9CAUD</name>
<dbReference type="Pfam" id="PF13560">
    <property type="entry name" value="HTH_31"/>
    <property type="match status" value="1"/>
</dbReference>
<evidence type="ECO:0000313" key="3">
    <source>
        <dbReference type="Proteomes" id="UP000204186"/>
    </source>
</evidence>
<dbReference type="Gene3D" id="1.10.260.40">
    <property type="entry name" value="lambda repressor-like DNA-binding domains"/>
    <property type="match status" value="1"/>
</dbReference>
<keyword evidence="3" id="KW-1185">Reference proteome</keyword>
<protein>
    <submittedName>
        <fullName evidence="2">Helix-turn-helix domain XRE family transcriptional regulator</fullName>
    </submittedName>
</protein>
<dbReference type="CDD" id="cd00093">
    <property type="entry name" value="HTH_XRE"/>
    <property type="match status" value="1"/>
</dbReference>
<dbReference type="InterPro" id="IPR010982">
    <property type="entry name" value="Lambda_DNA-bd_dom_sf"/>
</dbReference>
<gene>
    <name evidence="2" type="ORF">HARRISON_46</name>
</gene>
<feature type="domain" description="HTH cro/C1-type" evidence="1">
    <location>
        <begin position="6"/>
        <end position="60"/>
    </location>
</feature>
<evidence type="ECO:0000313" key="2">
    <source>
        <dbReference type="EMBL" id="ALA12446.1"/>
    </source>
</evidence>